<dbReference type="PANTHER" id="PTHR34203">
    <property type="entry name" value="METHYLTRANSFERASE, FKBM FAMILY PROTEIN"/>
    <property type="match status" value="1"/>
</dbReference>
<organism evidence="2 3">
    <name type="scientific">Roseomonas indoligenes</name>
    <dbReference type="NCBI Taxonomy" id="2820811"/>
    <lineage>
        <taxon>Bacteria</taxon>
        <taxon>Pseudomonadati</taxon>
        <taxon>Pseudomonadota</taxon>
        <taxon>Alphaproteobacteria</taxon>
        <taxon>Acetobacterales</taxon>
        <taxon>Roseomonadaceae</taxon>
        <taxon>Roseomonas</taxon>
    </lineage>
</organism>
<dbReference type="Gene3D" id="3.40.50.150">
    <property type="entry name" value="Vaccinia Virus protein VP39"/>
    <property type="match status" value="1"/>
</dbReference>
<dbReference type="Pfam" id="PF05050">
    <property type="entry name" value="Methyltransf_21"/>
    <property type="match status" value="1"/>
</dbReference>
<sequence length="454" mass="48190">MSDNQPSRPIHRRAGRVALRGLRPFALPFLNRFQLRVRQAVEDADLEARINGGVAATVTAAVHALTRPLQALSDRLDPLPSRLDDLAGRVERVEEHLRAETAMFERAVDRLGLRMQALQLGIDALRLEQGPRQDAIAGAITGAVTGALASTEERLTAQTGGRADALLEQLQSRTDLLYGLVRDRTEPLLSRVAIPAGDALLMRLPEGFLLIPAEDAPLVAAMHESGGRLEPGTVAVMQAVLREGDTVLDVGANVGLTVLPAARCVGPGGRVIAVEPTARLAELLRRSLVTNGLDGIVTLHRCAAGAARGTAELNIGVTSGHSSLLALPGSEGSETVEVRPMDELVPPGTRVHLAKIDVEGFEPEVWRGMGRILSENPGMAALAEFGPEHLRRAGVSPAEWMAMFTGAGFTAYEVDEATGAVQPARPVSALAAVTTANLLMLRQPVEAYPALRLA</sequence>
<dbReference type="InterPro" id="IPR006342">
    <property type="entry name" value="FkbM_mtfrase"/>
</dbReference>
<accession>A0A940N2B3</accession>
<dbReference type="EMBL" id="JAGIZA010000008">
    <property type="protein sequence ID" value="MBP0493910.1"/>
    <property type="molecule type" value="Genomic_DNA"/>
</dbReference>
<comment type="caution">
    <text evidence="2">The sequence shown here is derived from an EMBL/GenBank/DDBJ whole genome shotgun (WGS) entry which is preliminary data.</text>
</comment>
<keyword evidence="2" id="KW-0489">Methyltransferase</keyword>
<keyword evidence="3" id="KW-1185">Reference proteome</keyword>
<dbReference type="GO" id="GO:0032259">
    <property type="term" value="P:methylation"/>
    <property type="evidence" value="ECO:0007669"/>
    <property type="project" value="UniProtKB-KW"/>
</dbReference>
<dbReference type="SUPFAM" id="SSF53335">
    <property type="entry name" value="S-adenosyl-L-methionine-dependent methyltransferases"/>
    <property type="match status" value="1"/>
</dbReference>
<dbReference type="PANTHER" id="PTHR34203:SF13">
    <property type="entry name" value="EXPRESSED PROTEIN"/>
    <property type="match status" value="1"/>
</dbReference>
<feature type="domain" description="Methyltransferase FkbM" evidence="1">
    <location>
        <begin position="249"/>
        <end position="409"/>
    </location>
</feature>
<dbReference type="NCBIfam" id="TIGR01444">
    <property type="entry name" value="fkbM_fam"/>
    <property type="match status" value="1"/>
</dbReference>
<gene>
    <name evidence="2" type="ORF">J5Y10_14080</name>
</gene>
<evidence type="ECO:0000313" key="2">
    <source>
        <dbReference type="EMBL" id="MBP0493910.1"/>
    </source>
</evidence>
<reference evidence="2" key="1">
    <citation type="submission" date="2021-03" db="EMBL/GenBank/DDBJ databases">
        <authorList>
            <person name="So Y."/>
        </authorList>
    </citation>
    <scope>NUCLEOTIDE SEQUENCE</scope>
    <source>
        <strain evidence="2">SG15</strain>
    </source>
</reference>
<dbReference type="AlphaFoldDB" id="A0A940N2B3"/>
<protein>
    <submittedName>
        <fullName evidence="2">FkbM family methyltransferase</fullName>
    </submittedName>
</protein>
<proteinExistence type="predicted"/>
<dbReference type="RefSeq" id="WP_209374634.1">
    <property type="nucleotide sequence ID" value="NZ_JAGIZA010000008.1"/>
</dbReference>
<dbReference type="GO" id="GO:0008168">
    <property type="term" value="F:methyltransferase activity"/>
    <property type="evidence" value="ECO:0007669"/>
    <property type="project" value="UniProtKB-KW"/>
</dbReference>
<evidence type="ECO:0000313" key="3">
    <source>
        <dbReference type="Proteomes" id="UP000677537"/>
    </source>
</evidence>
<dbReference type="Proteomes" id="UP000677537">
    <property type="component" value="Unassembled WGS sequence"/>
</dbReference>
<dbReference type="InterPro" id="IPR052514">
    <property type="entry name" value="SAM-dependent_MTase"/>
</dbReference>
<dbReference type="InterPro" id="IPR029063">
    <property type="entry name" value="SAM-dependent_MTases_sf"/>
</dbReference>
<keyword evidence="2" id="KW-0808">Transferase</keyword>
<evidence type="ECO:0000259" key="1">
    <source>
        <dbReference type="Pfam" id="PF05050"/>
    </source>
</evidence>
<name>A0A940N2B3_9PROT</name>